<proteinExistence type="predicted"/>
<gene>
    <name evidence="2" type="ORF">CICLE_v10029307mg</name>
</gene>
<evidence type="ECO:0000313" key="2">
    <source>
        <dbReference type="EMBL" id="ESR38239.1"/>
    </source>
</evidence>
<dbReference type="Proteomes" id="UP000030687">
    <property type="component" value="Unassembled WGS sequence"/>
</dbReference>
<keyword evidence="3" id="KW-1185">Reference proteome</keyword>
<evidence type="ECO:0000313" key="3">
    <source>
        <dbReference type="Proteomes" id="UP000030687"/>
    </source>
</evidence>
<accession>V4UFY9</accession>
<dbReference type="PANTHER" id="PTHR34686:SF5">
    <property type="entry name" value="OS05G0451300 PROTEIN"/>
    <property type="match status" value="1"/>
</dbReference>
<dbReference type="PANTHER" id="PTHR34686">
    <property type="entry name" value="MATERNAL EFFECT EMBRYO ARREST PROTEIN"/>
    <property type="match status" value="1"/>
</dbReference>
<feature type="region of interest" description="Disordered" evidence="1">
    <location>
        <begin position="1"/>
        <end position="48"/>
    </location>
</feature>
<dbReference type="Gramene" id="ESR38239">
    <property type="protein sequence ID" value="ESR38239"/>
    <property type="gene ID" value="CICLE_v10029307mg"/>
</dbReference>
<dbReference type="SMR" id="V4UFY9"/>
<feature type="compositionally biased region" description="Basic and acidic residues" evidence="1">
    <location>
        <begin position="1"/>
        <end position="30"/>
    </location>
</feature>
<organism evidence="2 3">
    <name type="scientific">Citrus clementina</name>
    <name type="common">Clementine</name>
    <name type="synonym">Citrus deliciosa x Citrus sinensis</name>
    <dbReference type="NCBI Taxonomy" id="85681"/>
    <lineage>
        <taxon>Eukaryota</taxon>
        <taxon>Viridiplantae</taxon>
        <taxon>Streptophyta</taxon>
        <taxon>Embryophyta</taxon>
        <taxon>Tracheophyta</taxon>
        <taxon>Spermatophyta</taxon>
        <taxon>Magnoliopsida</taxon>
        <taxon>eudicotyledons</taxon>
        <taxon>Gunneridae</taxon>
        <taxon>Pentapetalae</taxon>
        <taxon>rosids</taxon>
        <taxon>malvids</taxon>
        <taxon>Sapindales</taxon>
        <taxon>Rutaceae</taxon>
        <taxon>Aurantioideae</taxon>
        <taxon>Citrus</taxon>
    </lineage>
</organism>
<dbReference type="EMBL" id="KI536978">
    <property type="protein sequence ID" value="ESR38239.1"/>
    <property type="molecule type" value="Genomic_DNA"/>
</dbReference>
<dbReference type="OrthoDB" id="1918800at2759"/>
<dbReference type="AlphaFoldDB" id="V4UFY9"/>
<name>V4UFY9_CITCL</name>
<feature type="region of interest" description="Disordered" evidence="1">
    <location>
        <begin position="124"/>
        <end position="166"/>
    </location>
</feature>
<sequence>MERVRRPDRSDVHLSKEEEAKMEDEVRENFENLAPKRHTKPQRSDYSSQYVDAFANGSDSNQEYSQFQHLQANDSQKLIWNGSEVTEEFQETEYYKDLNRINKDHHTTGTGFIKMENANGKSFILAPDNDDAHHSSCKGNPATNEWIPSADDSVVFSSDKPKRSEN</sequence>
<reference evidence="2 3" key="1">
    <citation type="submission" date="2013-10" db="EMBL/GenBank/DDBJ databases">
        <authorList>
            <consortium name="International Citrus Genome Consortium"/>
            <person name="Jenkins J."/>
            <person name="Schmutz J."/>
            <person name="Prochnik S."/>
            <person name="Rokhsar D."/>
            <person name="Gmitter F."/>
            <person name="Ollitrault P."/>
            <person name="Machado M."/>
            <person name="Talon M."/>
            <person name="Wincker P."/>
            <person name="Jaillon O."/>
            <person name="Morgante M."/>
        </authorList>
    </citation>
    <scope>NUCLEOTIDE SEQUENCE</scope>
    <source>
        <strain evidence="3">cv. Clemenules</strain>
    </source>
</reference>
<evidence type="ECO:0008006" key="4">
    <source>
        <dbReference type="Google" id="ProtNLM"/>
    </source>
</evidence>
<protein>
    <recommendedName>
        <fullName evidence="4">Maternal effect embryo arrest 59</fullName>
    </recommendedName>
</protein>
<evidence type="ECO:0000256" key="1">
    <source>
        <dbReference type="SAM" id="MobiDB-lite"/>
    </source>
</evidence>